<protein>
    <recommendedName>
        <fullName evidence="6">Ribosomal protein L11 methyltransferase</fullName>
        <shortName evidence="6">L11 Mtase</shortName>
        <ecNumber evidence="6">2.1.1.-</ecNumber>
    </recommendedName>
</protein>
<accession>A0A1D2QT86</accession>
<keyword evidence="5 6" id="KW-0949">S-adenosyl-L-methionine</keyword>
<sequence>MPWLQLSINTNKSHTLAIEDALLNAGAASITFKEHIPFGESEKPILEPGVHETPLWNNTRIIGLFNTNINIQSVNWILDQHLNKNHHYHWEPLEDKDWEREWIKNYQPIQCADTLWVCPSWIEPPDPEATNVLLDPGLAFGTGTHPTTFLCMQWLATQACSDIRVVDYGCGSGILGIAALLLGAKQAVGIDIDPQALLATQNNLQRNHLSTDKFTVYPPENCPQTTADIVLANILAGPLVELAETIINLVSPNGKICLSGILSEQAQSVINAYSHVIHFDPIAYKEEWVRLSGRRL</sequence>
<dbReference type="Gene3D" id="3.40.50.150">
    <property type="entry name" value="Vaccinia Virus protein VP39"/>
    <property type="match status" value="1"/>
</dbReference>
<dbReference type="EC" id="2.1.1.-" evidence="6"/>
<dbReference type="InterPro" id="IPR050078">
    <property type="entry name" value="Ribosomal_L11_MeTrfase_PrmA"/>
</dbReference>
<comment type="subcellular location">
    <subcellularLocation>
        <location evidence="6">Cytoplasm</location>
    </subcellularLocation>
</comment>
<name>A0A1D2QT86_9GAMM</name>
<dbReference type="GO" id="GO:0005829">
    <property type="term" value="C:cytosol"/>
    <property type="evidence" value="ECO:0007669"/>
    <property type="project" value="TreeGrafter"/>
</dbReference>
<evidence type="ECO:0000256" key="5">
    <source>
        <dbReference type="ARBA" id="ARBA00022691"/>
    </source>
</evidence>
<evidence type="ECO:0000313" key="8">
    <source>
        <dbReference type="Proteomes" id="UP000242502"/>
    </source>
</evidence>
<dbReference type="EMBL" id="MDLC01000004">
    <property type="protein sequence ID" value="ODS24801.1"/>
    <property type="molecule type" value="Genomic_DNA"/>
</dbReference>
<comment type="catalytic activity">
    <reaction evidence="6">
        <text>L-lysyl-[protein] + 3 S-adenosyl-L-methionine = N(6),N(6),N(6)-trimethyl-L-lysyl-[protein] + 3 S-adenosyl-L-homocysteine + 3 H(+)</text>
        <dbReference type="Rhea" id="RHEA:54192"/>
        <dbReference type="Rhea" id="RHEA-COMP:9752"/>
        <dbReference type="Rhea" id="RHEA-COMP:13826"/>
        <dbReference type="ChEBI" id="CHEBI:15378"/>
        <dbReference type="ChEBI" id="CHEBI:29969"/>
        <dbReference type="ChEBI" id="CHEBI:57856"/>
        <dbReference type="ChEBI" id="CHEBI:59789"/>
        <dbReference type="ChEBI" id="CHEBI:61961"/>
    </reaction>
</comment>
<keyword evidence="2 6" id="KW-0963">Cytoplasm</keyword>
<reference evidence="7 8" key="1">
    <citation type="journal article" date="2016" name="Appl. Environ. Microbiol.">
        <title>Lack of Overt Genome Reduction in the Bryostatin-Producing Bryozoan Symbiont "Candidatus Endobugula sertula".</title>
        <authorList>
            <person name="Miller I.J."/>
            <person name="Vanee N."/>
            <person name="Fong S.S."/>
            <person name="Lim-Fong G.E."/>
            <person name="Kwan J.C."/>
        </authorList>
    </citation>
    <scope>NUCLEOTIDE SEQUENCE [LARGE SCALE GENOMIC DNA]</scope>
    <source>
        <strain evidence="7">AB1-4</strain>
    </source>
</reference>
<evidence type="ECO:0000256" key="6">
    <source>
        <dbReference type="HAMAP-Rule" id="MF_00735"/>
    </source>
</evidence>
<dbReference type="InterPro" id="IPR029063">
    <property type="entry name" value="SAM-dependent_MTases_sf"/>
</dbReference>
<comment type="caution">
    <text evidence="7">The sequence shown here is derived from an EMBL/GenBank/DDBJ whole genome shotgun (WGS) entry which is preliminary data.</text>
</comment>
<dbReference type="Proteomes" id="UP000242502">
    <property type="component" value="Unassembled WGS sequence"/>
</dbReference>
<keyword evidence="7" id="KW-0689">Ribosomal protein</keyword>
<dbReference type="HAMAP" id="MF_00735">
    <property type="entry name" value="Methyltr_PrmA"/>
    <property type="match status" value="1"/>
</dbReference>
<feature type="binding site" evidence="6">
    <location>
        <position position="191"/>
    </location>
    <ligand>
        <name>S-adenosyl-L-methionine</name>
        <dbReference type="ChEBI" id="CHEBI:59789"/>
    </ligand>
</feature>
<evidence type="ECO:0000256" key="2">
    <source>
        <dbReference type="ARBA" id="ARBA00022490"/>
    </source>
</evidence>
<dbReference type="GO" id="GO:0016279">
    <property type="term" value="F:protein-lysine N-methyltransferase activity"/>
    <property type="evidence" value="ECO:0007669"/>
    <property type="project" value="TreeGrafter"/>
</dbReference>
<keyword evidence="7" id="KW-0687">Ribonucleoprotein</keyword>
<dbReference type="PANTHER" id="PTHR43648">
    <property type="entry name" value="ELECTRON TRANSFER FLAVOPROTEIN BETA SUBUNIT LYSINE METHYLTRANSFERASE"/>
    <property type="match status" value="1"/>
</dbReference>
<dbReference type="CDD" id="cd02440">
    <property type="entry name" value="AdoMet_MTases"/>
    <property type="match status" value="1"/>
</dbReference>
<dbReference type="AlphaFoldDB" id="A0A1D2QT86"/>
<evidence type="ECO:0000313" key="7">
    <source>
        <dbReference type="EMBL" id="ODS24801.1"/>
    </source>
</evidence>
<dbReference type="NCBIfam" id="TIGR00406">
    <property type="entry name" value="prmA"/>
    <property type="match status" value="1"/>
</dbReference>
<proteinExistence type="inferred from homology"/>
<dbReference type="PIRSF" id="PIRSF000401">
    <property type="entry name" value="RPL11_MTase"/>
    <property type="match status" value="1"/>
</dbReference>
<dbReference type="InterPro" id="IPR004498">
    <property type="entry name" value="Ribosomal_PrmA_MeTrfase"/>
</dbReference>
<evidence type="ECO:0000256" key="1">
    <source>
        <dbReference type="ARBA" id="ARBA00009741"/>
    </source>
</evidence>
<feature type="binding site" evidence="6">
    <location>
        <position position="233"/>
    </location>
    <ligand>
        <name>S-adenosyl-L-methionine</name>
        <dbReference type="ChEBI" id="CHEBI:59789"/>
    </ligand>
</feature>
<feature type="binding site" evidence="6">
    <location>
        <position position="169"/>
    </location>
    <ligand>
        <name>S-adenosyl-L-methionine</name>
        <dbReference type="ChEBI" id="CHEBI:59789"/>
    </ligand>
</feature>
<dbReference type="SUPFAM" id="SSF53335">
    <property type="entry name" value="S-adenosyl-L-methionine-dependent methyltransferases"/>
    <property type="match status" value="1"/>
</dbReference>
<keyword evidence="3 6" id="KW-0489">Methyltransferase</keyword>
<evidence type="ECO:0000256" key="4">
    <source>
        <dbReference type="ARBA" id="ARBA00022679"/>
    </source>
</evidence>
<gene>
    <name evidence="6" type="primary">prmA</name>
    <name evidence="7" type="ORF">AB835_01735</name>
</gene>
<dbReference type="STRING" id="62101.AB835_01735"/>
<feature type="binding site" evidence="6">
    <location>
        <position position="148"/>
    </location>
    <ligand>
        <name>S-adenosyl-L-methionine</name>
        <dbReference type="ChEBI" id="CHEBI:59789"/>
    </ligand>
</feature>
<keyword evidence="4 6" id="KW-0808">Transferase</keyword>
<evidence type="ECO:0000256" key="3">
    <source>
        <dbReference type="ARBA" id="ARBA00022603"/>
    </source>
</evidence>
<dbReference type="GO" id="GO:0005840">
    <property type="term" value="C:ribosome"/>
    <property type="evidence" value="ECO:0007669"/>
    <property type="project" value="UniProtKB-KW"/>
</dbReference>
<comment type="similarity">
    <text evidence="1 6">Belongs to the methyltransferase superfamily. PrmA family.</text>
</comment>
<comment type="function">
    <text evidence="6">Methylates ribosomal protein L11.</text>
</comment>
<dbReference type="GO" id="GO:0032259">
    <property type="term" value="P:methylation"/>
    <property type="evidence" value="ECO:0007669"/>
    <property type="project" value="UniProtKB-KW"/>
</dbReference>
<dbReference type="Pfam" id="PF06325">
    <property type="entry name" value="PrmA"/>
    <property type="match status" value="1"/>
</dbReference>
<dbReference type="PANTHER" id="PTHR43648:SF1">
    <property type="entry name" value="ELECTRON TRANSFER FLAVOPROTEIN BETA SUBUNIT LYSINE METHYLTRANSFERASE"/>
    <property type="match status" value="1"/>
</dbReference>
<organism evidence="7 8">
    <name type="scientific">Candidatus Endobugula sertula</name>
    <name type="common">Bugula neritina bacterial symbiont</name>
    <dbReference type="NCBI Taxonomy" id="62101"/>
    <lineage>
        <taxon>Bacteria</taxon>
        <taxon>Pseudomonadati</taxon>
        <taxon>Pseudomonadota</taxon>
        <taxon>Gammaproteobacteria</taxon>
        <taxon>Cellvibrionales</taxon>
        <taxon>Cellvibrionaceae</taxon>
        <taxon>Candidatus Endobugula</taxon>
    </lineage>
</organism>